<accession>A0A8S1RPV2</accession>
<sequence>MISIINYQSYLNWQIILLMSNPELQELKFNKYIVHNAIKFQINQNICSLQIKNQLQLRQLLNKGNKKFKVQQRSWKKLKQEKIMILSQQDKQITDQKKVRIECLPPRKILKITFEYISLQMFIKTNFGYLKFHQYINYKINNLIIIHFQNKDNEVLI</sequence>
<name>A0A8S1RPV2_9CILI</name>
<dbReference type="Proteomes" id="UP000692954">
    <property type="component" value="Unassembled WGS sequence"/>
</dbReference>
<dbReference type="AlphaFoldDB" id="A0A8S1RPV2"/>
<proteinExistence type="predicted"/>
<comment type="caution">
    <text evidence="1">The sequence shown here is derived from an EMBL/GenBank/DDBJ whole genome shotgun (WGS) entry which is preliminary data.</text>
</comment>
<keyword evidence="2" id="KW-1185">Reference proteome</keyword>
<protein>
    <submittedName>
        <fullName evidence="1">Uncharacterized protein</fullName>
    </submittedName>
</protein>
<reference evidence="1" key="1">
    <citation type="submission" date="2021-01" db="EMBL/GenBank/DDBJ databases">
        <authorList>
            <consortium name="Genoscope - CEA"/>
            <person name="William W."/>
        </authorList>
    </citation>
    <scope>NUCLEOTIDE SEQUENCE</scope>
</reference>
<organism evidence="1 2">
    <name type="scientific">Paramecium sonneborni</name>
    <dbReference type="NCBI Taxonomy" id="65129"/>
    <lineage>
        <taxon>Eukaryota</taxon>
        <taxon>Sar</taxon>
        <taxon>Alveolata</taxon>
        <taxon>Ciliophora</taxon>
        <taxon>Intramacronucleata</taxon>
        <taxon>Oligohymenophorea</taxon>
        <taxon>Peniculida</taxon>
        <taxon>Parameciidae</taxon>
        <taxon>Paramecium</taxon>
    </lineage>
</organism>
<evidence type="ECO:0000313" key="1">
    <source>
        <dbReference type="EMBL" id="CAD8129069.1"/>
    </source>
</evidence>
<gene>
    <name evidence="1" type="ORF">PSON_ATCC_30995.1.T2060007</name>
</gene>
<dbReference type="EMBL" id="CAJJDN010000206">
    <property type="protein sequence ID" value="CAD8129069.1"/>
    <property type="molecule type" value="Genomic_DNA"/>
</dbReference>
<evidence type="ECO:0000313" key="2">
    <source>
        <dbReference type="Proteomes" id="UP000692954"/>
    </source>
</evidence>